<evidence type="ECO:0000313" key="2">
    <source>
        <dbReference type="Proteomes" id="UP000001941"/>
    </source>
</evidence>
<keyword evidence="2" id="KW-1185">Reference proteome</keyword>
<organism evidence="1 2">
    <name type="scientific">Methanospirillum hungatei JF-1 (strain ATCC 27890 / DSM 864 / NBRC 100397 / JF-1)</name>
    <dbReference type="NCBI Taxonomy" id="323259"/>
    <lineage>
        <taxon>Archaea</taxon>
        <taxon>Methanobacteriati</taxon>
        <taxon>Methanobacteriota</taxon>
        <taxon>Stenosarchaea group</taxon>
        <taxon>Methanomicrobia</taxon>
        <taxon>Methanomicrobiales</taxon>
        <taxon>Methanospirillaceae</taxon>
        <taxon>Methanospirillum</taxon>
    </lineage>
</organism>
<dbReference type="OrthoDB" id="117433at2157"/>
<dbReference type="KEGG" id="mhu:Mhun_1921"/>
<sequence>MISLPSYLTTLAPWEFSVYIAPRDVIQAALPDAAGAFRSVVYLHGNSGTRLLKEHPDRHISYVLVLGFDDLMAYISGAKGSLLLIEYCDEWFMDDPDRIRAFGEVCKNYSRKRGAAVLLSVRVNYVIRTLQPFIGPVQWVQTSPRYALSQTPLFICEEQQVFRYGQQTLGV</sequence>
<gene>
    <name evidence="1" type="ordered locus">Mhun_1921</name>
</gene>
<dbReference type="EnsemblBacteria" id="ABD41632">
    <property type="protein sequence ID" value="ABD41632"/>
    <property type="gene ID" value="Mhun_1921"/>
</dbReference>
<evidence type="ECO:0000313" key="1">
    <source>
        <dbReference type="EMBL" id="ABD41632.1"/>
    </source>
</evidence>
<dbReference type="InParanoid" id="Q2FLT4"/>
<dbReference type="eggNOG" id="arCOG07763">
    <property type="taxonomic scope" value="Archaea"/>
</dbReference>
<protein>
    <submittedName>
        <fullName evidence="1">Uncharacterized protein</fullName>
    </submittedName>
</protein>
<dbReference type="HOGENOM" id="CLU_1559491_0_0_2"/>
<reference evidence="2" key="1">
    <citation type="journal article" date="2016" name="Stand. Genomic Sci.">
        <title>Complete genome sequence of Methanospirillum hungatei type strain JF1.</title>
        <authorList>
            <person name="Gunsalus R.P."/>
            <person name="Cook L.E."/>
            <person name="Crable B."/>
            <person name="Rohlin L."/>
            <person name="McDonald E."/>
            <person name="Mouttaki H."/>
            <person name="Sieber J.R."/>
            <person name="Poweleit N."/>
            <person name="Zhou H."/>
            <person name="Lapidus A.L."/>
            <person name="Daligault H.E."/>
            <person name="Land M."/>
            <person name="Gilna P."/>
            <person name="Ivanova N."/>
            <person name="Kyrpides N."/>
            <person name="Culley D.E."/>
            <person name="McInerney M.J."/>
        </authorList>
    </citation>
    <scope>NUCLEOTIDE SEQUENCE [LARGE SCALE GENOMIC DNA]</scope>
    <source>
        <strain evidence="2">ATCC 27890 / DSM 864 / NBRC 100397 / JF-1</strain>
    </source>
</reference>
<dbReference type="RefSeq" id="WP_011448894.1">
    <property type="nucleotide sequence ID" value="NC_007796.1"/>
</dbReference>
<dbReference type="GeneID" id="3922355"/>
<dbReference type="EMBL" id="CP000254">
    <property type="protein sequence ID" value="ABD41632.1"/>
    <property type="molecule type" value="Genomic_DNA"/>
</dbReference>
<dbReference type="AlphaFoldDB" id="Q2FLT4"/>
<accession>Q2FLT4</accession>
<proteinExistence type="predicted"/>
<name>Q2FLT4_METHJ</name>
<dbReference type="Proteomes" id="UP000001941">
    <property type="component" value="Chromosome"/>
</dbReference>